<gene>
    <name evidence="1" type="ORF">CMC5_048250</name>
</gene>
<dbReference type="KEGG" id="ccro:CMC5_048250"/>
<dbReference type="AlphaFoldDB" id="A0A0K1EII7"/>
<sequence length="101" mass="11142">MKGVDERGGTARTLLDPDEVEGVLSGAFYTPAEARPRAKALPAERPQHYKVICISLYTEDLERLDEMVNALKARGITKANRSALIRHALSQVDLDKVPRGL</sequence>
<dbReference type="STRING" id="52.CMC5_048250"/>
<protein>
    <submittedName>
        <fullName evidence="1">Uncharacterized protein</fullName>
    </submittedName>
</protein>
<reference evidence="1 2" key="1">
    <citation type="submission" date="2015-07" db="EMBL/GenBank/DDBJ databases">
        <title>Genome analysis of myxobacterium Chondromyces crocatus Cm c5 reveals a high potential for natural compound synthesis and the genetic basis for the loss of fruiting body formation.</title>
        <authorList>
            <person name="Zaburannyi N."/>
            <person name="Bunk B."/>
            <person name="Maier J."/>
            <person name="Overmann J."/>
            <person name="Mueller R."/>
        </authorList>
    </citation>
    <scope>NUCLEOTIDE SEQUENCE [LARGE SCALE GENOMIC DNA]</scope>
    <source>
        <strain evidence="1 2">Cm c5</strain>
    </source>
</reference>
<dbReference type="Proteomes" id="UP000067626">
    <property type="component" value="Chromosome"/>
</dbReference>
<dbReference type="RefSeq" id="WP_050432572.1">
    <property type="nucleotide sequence ID" value="NZ_CP012159.1"/>
</dbReference>
<keyword evidence="2" id="KW-1185">Reference proteome</keyword>
<name>A0A0K1EII7_CHOCO</name>
<dbReference type="EMBL" id="CP012159">
    <property type="protein sequence ID" value="AKT40669.1"/>
    <property type="molecule type" value="Genomic_DNA"/>
</dbReference>
<proteinExistence type="predicted"/>
<organism evidence="1 2">
    <name type="scientific">Chondromyces crocatus</name>
    <dbReference type="NCBI Taxonomy" id="52"/>
    <lineage>
        <taxon>Bacteria</taxon>
        <taxon>Pseudomonadati</taxon>
        <taxon>Myxococcota</taxon>
        <taxon>Polyangia</taxon>
        <taxon>Polyangiales</taxon>
        <taxon>Polyangiaceae</taxon>
        <taxon>Chondromyces</taxon>
    </lineage>
</organism>
<evidence type="ECO:0000313" key="1">
    <source>
        <dbReference type="EMBL" id="AKT40669.1"/>
    </source>
</evidence>
<dbReference type="OrthoDB" id="5516863at2"/>
<evidence type="ECO:0000313" key="2">
    <source>
        <dbReference type="Proteomes" id="UP000067626"/>
    </source>
</evidence>
<accession>A0A0K1EII7</accession>